<dbReference type="InterPro" id="IPR027417">
    <property type="entry name" value="P-loop_NTPase"/>
</dbReference>
<comment type="caution">
    <text evidence="5">The sequence shown here is derived from an EMBL/GenBank/DDBJ whole genome shotgun (WGS) entry which is preliminary data.</text>
</comment>
<dbReference type="PANTHER" id="PTHR23073">
    <property type="entry name" value="26S PROTEASOME REGULATORY SUBUNIT"/>
    <property type="match status" value="1"/>
</dbReference>
<dbReference type="AlphaFoldDB" id="A0A7K1G9D0"/>
<evidence type="ECO:0000256" key="2">
    <source>
        <dbReference type="ARBA" id="ARBA00022741"/>
    </source>
</evidence>
<dbReference type="Pfam" id="PF00004">
    <property type="entry name" value="AAA"/>
    <property type="match status" value="1"/>
</dbReference>
<protein>
    <submittedName>
        <fullName evidence="5">AAA family ATPase</fullName>
    </submittedName>
</protein>
<dbReference type="SMART" id="SM00382">
    <property type="entry name" value="AAA"/>
    <property type="match status" value="1"/>
</dbReference>
<dbReference type="Proteomes" id="UP000447545">
    <property type="component" value="Unassembled WGS sequence"/>
</dbReference>
<dbReference type="CDD" id="cd19481">
    <property type="entry name" value="RecA-like_protease"/>
    <property type="match status" value="1"/>
</dbReference>
<evidence type="ECO:0000256" key="1">
    <source>
        <dbReference type="ARBA" id="ARBA00006914"/>
    </source>
</evidence>
<comment type="similarity">
    <text evidence="1">Belongs to the AAA ATPase family.</text>
</comment>
<dbReference type="RefSeq" id="WP_155087614.1">
    <property type="nucleotide sequence ID" value="NZ_WJYA01000002.1"/>
</dbReference>
<sequence>MDYLTPARLLTTELNWEDLVLPKSVKNDIDEILMWLKLEKNIKEDAHLNKWLKPGYRALFYGPSGTGKTLTASLIGKSVNKPVYKIDLSMVFSKYIGETEKKLAEVFDQAENNKWILFFDEADALFGKRTKAPSPNDRHANKEIAYILQRIEDFSGLTIIASNLKSHIDEAFSRRFQLLVPFKMPNKEERYMLWKRIFSKEYSLDEEFIRQSSENYELTGGALINVLRRALLHSQQDSKPKISEEAVIYAIRKEFEKERK</sequence>
<dbReference type="InterPro" id="IPR003959">
    <property type="entry name" value="ATPase_AAA_core"/>
</dbReference>
<evidence type="ECO:0000313" key="5">
    <source>
        <dbReference type="EMBL" id="MTE25783.1"/>
    </source>
</evidence>
<keyword evidence="2" id="KW-0547">Nucleotide-binding</keyword>
<gene>
    <name evidence="5" type="ORF">F1003_02460</name>
</gene>
<keyword evidence="3" id="KW-0067">ATP-binding</keyword>
<evidence type="ECO:0000256" key="3">
    <source>
        <dbReference type="ARBA" id="ARBA00022840"/>
    </source>
</evidence>
<dbReference type="SUPFAM" id="SSF52540">
    <property type="entry name" value="P-loop containing nucleoside triphosphate hydrolases"/>
    <property type="match status" value="1"/>
</dbReference>
<organism evidence="5 6">
    <name type="scientific">Winogradskyella ouciana</name>
    <dbReference type="NCBI Taxonomy" id="2608631"/>
    <lineage>
        <taxon>Bacteria</taxon>
        <taxon>Pseudomonadati</taxon>
        <taxon>Bacteroidota</taxon>
        <taxon>Flavobacteriia</taxon>
        <taxon>Flavobacteriales</taxon>
        <taxon>Flavobacteriaceae</taxon>
        <taxon>Winogradskyella</taxon>
    </lineage>
</organism>
<dbReference type="GO" id="GO:0016887">
    <property type="term" value="F:ATP hydrolysis activity"/>
    <property type="evidence" value="ECO:0007669"/>
    <property type="project" value="InterPro"/>
</dbReference>
<keyword evidence="6" id="KW-1185">Reference proteome</keyword>
<dbReference type="InterPro" id="IPR050221">
    <property type="entry name" value="26S_Proteasome_ATPase"/>
</dbReference>
<evidence type="ECO:0000313" key="6">
    <source>
        <dbReference type="Proteomes" id="UP000447545"/>
    </source>
</evidence>
<feature type="domain" description="AAA+ ATPase" evidence="4">
    <location>
        <begin position="54"/>
        <end position="182"/>
    </location>
</feature>
<name>A0A7K1G9D0_9FLAO</name>
<evidence type="ECO:0000259" key="4">
    <source>
        <dbReference type="SMART" id="SM00382"/>
    </source>
</evidence>
<reference evidence="5 6" key="1">
    <citation type="submission" date="2019-11" db="EMBL/GenBank/DDBJ databases">
        <title>Winogradskyella ouciana sp. nov., isolated from the hadal seawater of the Mariana Trench.</title>
        <authorList>
            <person name="Liu R."/>
        </authorList>
    </citation>
    <scope>NUCLEOTIDE SEQUENCE [LARGE SCALE GENOMIC DNA]</scope>
    <source>
        <strain evidence="5 6">ZXX205</strain>
    </source>
</reference>
<dbReference type="EMBL" id="WJYA01000002">
    <property type="protein sequence ID" value="MTE25783.1"/>
    <property type="molecule type" value="Genomic_DNA"/>
</dbReference>
<dbReference type="GO" id="GO:0005524">
    <property type="term" value="F:ATP binding"/>
    <property type="evidence" value="ECO:0007669"/>
    <property type="project" value="UniProtKB-KW"/>
</dbReference>
<dbReference type="Gene3D" id="3.40.50.300">
    <property type="entry name" value="P-loop containing nucleotide triphosphate hydrolases"/>
    <property type="match status" value="1"/>
</dbReference>
<proteinExistence type="inferred from homology"/>
<dbReference type="InterPro" id="IPR003593">
    <property type="entry name" value="AAA+_ATPase"/>
</dbReference>
<accession>A0A7K1G9D0</accession>